<keyword evidence="2" id="KW-0805">Transcription regulation</keyword>
<dbReference type="GO" id="GO:0003677">
    <property type="term" value="F:DNA binding"/>
    <property type="evidence" value="ECO:0007669"/>
    <property type="project" value="InterPro"/>
</dbReference>
<dbReference type="GO" id="GO:0016987">
    <property type="term" value="F:sigma factor activity"/>
    <property type="evidence" value="ECO:0007669"/>
    <property type="project" value="UniProtKB-KW"/>
</dbReference>
<evidence type="ECO:0000256" key="3">
    <source>
        <dbReference type="ARBA" id="ARBA00023082"/>
    </source>
</evidence>
<comment type="similarity">
    <text evidence="1">Belongs to the sigma-70 factor family. ECF subfamily.</text>
</comment>
<feature type="domain" description="RNA polymerase sigma-70 region 2" evidence="5">
    <location>
        <begin position="10"/>
        <end position="75"/>
    </location>
</feature>
<keyword evidence="4" id="KW-0804">Transcription</keyword>
<name>A0A7G5XCI0_9BACT</name>
<dbReference type="InterPro" id="IPR007627">
    <property type="entry name" value="RNA_pol_sigma70_r2"/>
</dbReference>
<dbReference type="SUPFAM" id="SSF88659">
    <property type="entry name" value="Sigma3 and sigma4 domains of RNA polymerase sigma factors"/>
    <property type="match status" value="1"/>
</dbReference>
<dbReference type="Pfam" id="PF04542">
    <property type="entry name" value="Sigma70_r2"/>
    <property type="match status" value="1"/>
</dbReference>
<dbReference type="InterPro" id="IPR013324">
    <property type="entry name" value="RNA_pol_sigma_r3/r4-like"/>
</dbReference>
<organism evidence="7 8">
    <name type="scientific">Lacibacter sediminis</name>
    <dbReference type="NCBI Taxonomy" id="2760713"/>
    <lineage>
        <taxon>Bacteria</taxon>
        <taxon>Pseudomonadati</taxon>
        <taxon>Bacteroidota</taxon>
        <taxon>Chitinophagia</taxon>
        <taxon>Chitinophagales</taxon>
        <taxon>Chitinophagaceae</taxon>
        <taxon>Lacibacter</taxon>
    </lineage>
</organism>
<dbReference type="SUPFAM" id="SSF88946">
    <property type="entry name" value="Sigma2 domain of RNA polymerase sigma factors"/>
    <property type="match status" value="1"/>
</dbReference>
<dbReference type="InterPro" id="IPR039425">
    <property type="entry name" value="RNA_pol_sigma-70-like"/>
</dbReference>
<evidence type="ECO:0000256" key="2">
    <source>
        <dbReference type="ARBA" id="ARBA00023015"/>
    </source>
</evidence>
<keyword evidence="3" id="KW-0731">Sigma factor</keyword>
<dbReference type="GO" id="GO:0006352">
    <property type="term" value="P:DNA-templated transcription initiation"/>
    <property type="evidence" value="ECO:0007669"/>
    <property type="project" value="InterPro"/>
</dbReference>
<evidence type="ECO:0000313" key="7">
    <source>
        <dbReference type="EMBL" id="QNA43183.1"/>
    </source>
</evidence>
<evidence type="ECO:0000259" key="5">
    <source>
        <dbReference type="Pfam" id="PF04542"/>
    </source>
</evidence>
<sequence length="161" mass="18619">MPQQELFNNIYQTHYDKVHRLCKGYFNGHEGMAADATQEIFLKVWQHLDGFRGEAKLSTWLYRIAVNTCLLQLRKPATTKEIKTEQLPDVVAEEYNPVTDERLKKMYGCIQQLDETGKMIILMVLEGVEYSAIAEVVGSTEETLRVRIHRIKKQLSTCVQL</sequence>
<accession>A0A7G5XCI0</accession>
<evidence type="ECO:0000259" key="6">
    <source>
        <dbReference type="Pfam" id="PF08281"/>
    </source>
</evidence>
<reference evidence="8" key="1">
    <citation type="submission" date="2020-08" db="EMBL/GenBank/DDBJ databases">
        <title>Lacibacter sp. S13-6-6 genome sequencing.</title>
        <authorList>
            <person name="Jin L."/>
        </authorList>
    </citation>
    <scope>NUCLEOTIDE SEQUENCE [LARGE SCALE GENOMIC DNA]</scope>
    <source>
        <strain evidence="8">S13-6-6</strain>
    </source>
</reference>
<dbReference type="InterPro" id="IPR014284">
    <property type="entry name" value="RNA_pol_sigma-70_dom"/>
</dbReference>
<dbReference type="Pfam" id="PF08281">
    <property type="entry name" value="Sigma70_r4_2"/>
    <property type="match status" value="1"/>
</dbReference>
<dbReference type="EMBL" id="CP060007">
    <property type="protein sequence ID" value="QNA43183.1"/>
    <property type="molecule type" value="Genomic_DNA"/>
</dbReference>
<keyword evidence="8" id="KW-1185">Reference proteome</keyword>
<dbReference type="InterPro" id="IPR013249">
    <property type="entry name" value="RNA_pol_sigma70_r4_t2"/>
</dbReference>
<gene>
    <name evidence="7" type="ORF">H4075_13965</name>
</gene>
<evidence type="ECO:0000256" key="1">
    <source>
        <dbReference type="ARBA" id="ARBA00010641"/>
    </source>
</evidence>
<dbReference type="Gene3D" id="1.10.10.10">
    <property type="entry name" value="Winged helix-like DNA-binding domain superfamily/Winged helix DNA-binding domain"/>
    <property type="match status" value="1"/>
</dbReference>
<dbReference type="NCBIfam" id="TIGR02937">
    <property type="entry name" value="sigma70-ECF"/>
    <property type="match status" value="1"/>
</dbReference>
<evidence type="ECO:0000313" key="8">
    <source>
        <dbReference type="Proteomes" id="UP000515344"/>
    </source>
</evidence>
<dbReference type="PANTHER" id="PTHR43133">
    <property type="entry name" value="RNA POLYMERASE ECF-TYPE SIGMA FACTO"/>
    <property type="match status" value="1"/>
</dbReference>
<dbReference type="PANTHER" id="PTHR43133:SF45">
    <property type="entry name" value="RNA POLYMERASE ECF-TYPE SIGMA FACTOR"/>
    <property type="match status" value="1"/>
</dbReference>
<dbReference type="KEGG" id="lacs:H4075_13965"/>
<evidence type="ECO:0000256" key="4">
    <source>
        <dbReference type="ARBA" id="ARBA00023163"/>
    </source>
</evidence>
<dbReference type="Proteomes" id="UP000515344">
    <property type="component" value="Chromosome"/>
</dbReference>
<dbReference type="InterPro" id="IPR013325">
    <property type="entry name" value="RNA_pol_sigma_r2"/>
</dbReference>
<feature type="domain" description="RNA polymerase sigma factor 70 region 4 type 2" evidence="6">
    <location>
        <begin position="106"/>
        <end position="155"/>
    </location>
</feature>
<dbReference type="Gene3D" id="1.10.1740.10">
    <property type="match status" value="1"/>
</dbReference>
<dbReference type="RefSeq" id="WP_182801448.1">
    <property type="nucleotide sequence ID" value="NZ_CP060007.1"/>
</dbReference>
<dbReference type="InterPro" id="IPR036388">
    <property type="entry name" value="WH-like_DNA-bd_sf"/>
</dbReference>
<proteinExistence type="inferred from homology"/>
<dbReference type="AlphaFoldDB" id="A0A7G5XCI0"/>
<protein>
    <submittedName>
        <fullName evidence="7">RNA polymerase sigma factor</fullName>
    </submittedName>
</protein>